<dbReference type="PANTHER" id="PTHR46057">
    <property type="entry name" value="FCS-LIKE ZINC FINGER 1-RELATED"/>
    <property type="match status" value="1"/>
</dbReference>
<dbReference type="OrthoDB" id="1597335at2759"/>
<sequence length="163" mass="19595">MSNGVFLARCDYMMNEFIKLCFTCKKEIGEKDIMFYKDRSFCSDDCRNKEMKKDREEDLKNREKARKVMKARYMSNGVFLARCDYMMNEFIKLCFTCKKEIGEKDIMFYKDRSFCSDDCRNKEMKKDREEDLKNREKARKVMKARKNIPPQENADVSIFTNDA</sequence>
<organism evidence="7 8">
    <name type="scientific">Artemisia annua</name>
    <name type="common">Sweet wormwood</name>
    <dbReference type="NCBI Taxonomy" id="35608"/>
    <lineage>
        <taxon>Eukaryota</taxon>
        <taxon>Viridiplantae</taxon>
        <taxon>Streptophyta</taxon>
        <taxon>Embryophyta</taxon>
        <taxon>Tracheophyta</taxon>
        <taxon>Spermatophyta</taxon>
        <taxon>Magnoliopsida</taxon>
        <taxon>eudicotyledons</taxon>
        <taxon>Gunneridae</taxon>
        <taxon>Pentapetalae</taxon>
        <taxon>asterids</taxon>
        <taxon>campanulids</taxon>
        <taxon>Asterales</taxon>
        <taxon>Asteraceae</taxon>
        <taxon>Asteroideae</taxon>
        <taxon>Anthemideae</taxon>
        <taxon>Artemisiinae</taxon>
        <taxon>Artemisia</taxon>
    </lineage>
</organism>
<evidence type="ECO:0000256" key="4">
    <source>
        <dbReference type="PROSITE-ProRule" id="PRU01131"/>
    </source>
</evidence>
<evidence type="ECO:0000256" key="5">
    <source>
        <dbReference type="SAM" id="MobiDB-lite"/>
    </source>
</evidence>
<dbReference type="EMBL" id="PKPP01005290">
    <property type="protein sequence ID" value="PWA60686.1"/>
    <property type="molecule type" value="Genomic_DNA"/>
</dbReference>
<protein>
    <recommendedName>
        <fullName evidence="6">FLZ-type domain-containing protein</fullName>
    </recommendedName>
</protein>
<dbReference type="InterPro" id="IPR044533">
    <property type="entry name" value="FLZ1/2/3"/>
</dbReference>
<keyword evidence="8" id="KW-1185">Reference proteome</keyword>
<evidence type="ECO:0000313" key="7">
    <source>
        <dbReference type="EMBL" id="PWA60686.1"/>
    </source>
</evidence>
<accession>A0A2U1MHJ7</accession>
<feature type="zinc finger region" description="FLZ-type" evidence="4">
    <location>
        <begin position="89"/>
        <end position="131"/>
    </location>
</feature>
<dbReference type="InterPro" id="IPR007650">
    <property type="entry name" value="Zf-FLZ_dom"/>
</dbReference>
<dbReference type="InterPro" id="IPR011017">
    <property type="entry name" value="TRASH_dom"/>
</dbReference>
<dbReference type="PANTHER" id="PTHR46057:SF9">
    <property type="entry name" value="FCS-LIKE ZINC FINGER 1"/>
    <property type="match status" value="1"/>
</dbReference>
<dbReference type="PROSITE" id="PS51795">
    <property type="entry name" value="ZF_FLZ"/>
    <property type="match status" value="2"/>
</dbReference>
<evidence type="ECO:0000259" key="6">
    <source>
        <dbReference type="PROSITE" id="PS51795"/>
    </source>
</evidence>
<dbReference type="SMART" id="SM00746">
    <property type="entry name" value="TRASH"/>
    <property type="match status" value="2"/>
</dbReference>
<feature type="domain" description="FLZ-type" evidence="6">
    <location>
        <begin position="16"/>
        <end position="58"/>
    </location>
</feature>
<gene>
    <name evidence="7" type="ORF">CTI12_AA376960</name>
</gene>
<feature type="region of interest" description="Disordered" evidence="5">
    <location>
        <begin position="126"/>
        <end position="147"/>
    </location>
</feature>
<reference evidence="7 8" key="1">
    <citation type="journal article" date="2018" name="Mol. Plant">
        <title>The genome of Artemisia annua provides insight into the evolution of Asteraceae family and artemisinin biosynthesis.</title>
        <authorList>
            <person name="Shen Q."/>
            <person name="Zhang L."/>
            <person name="Liao Z."/>
            <person name="Wang S."/>
            <person name="Yan T."/>
            <person name="Shi P."/>
            <person name="Liu M."/>
            <person name="Fu X."/>
            <person name="Pan Q."/>
            <person name="Wang Y."/>
            <person name="Lv Z."/>
            <person name="Lu X."/>
            <person name="Zhang F."/>
            <person name="Jiang W."/>
            <person name="Ma Y."/>
            <person name="Chen M."/>
            <person name="Hao X."/>
            <person name="Li L."/>
            <person name="Tang Y."/>
            <person name="Lv G."/>
            <person name="Zhou Y."/>
            <person name="Sun X."/>
            <person name="Brodelius P.E."/>
            <person name="Rose J.K.C."/>
            <person name="Tang K."/>
        </authorList>
    </citation>
    <scope>NUCLEOTIDE SEQUENCE [LARGE SCALE GENOMIC DNA]</scope>
    <source>
        <strain evidence="8">cv. Huhao1</strain>
        <tissue evidence="7">Leaf</tissue>
    </source>
</reference>
<comment type="caution">
    <text evidence="7">The sequence shown here is derived from an EMBL/GenBank/DDBJ whole genome shotgun (WGS) entry which is preliminary data.</text>
</comment>
<dbReference type="GO" id="GO:0008270">
    <property type="term" value="F:zinc ion binding"/>
    <property type="evidence" value="ECO:0007669"/>
    <property type="project" value="UniProtKB-KW"/>
</dbReference>
<evidence type="ECO:0000256" key="1">
    <source>
        <dbReference type="ARBA" id="ARBA00009374"/>
    </source>
</evidence>
<feature type="domain" description="FLZ-type" evidence="6">
    <location>
        <begin position="89"/>
        <end position="131"/>
    </location>
</feature>
<feature type="zinc finger region" description="FLZ-type" evidence="4">
    <location>
        <begin position="16"/>
        <end position="58"/>
    </location>
</feature>
<evidence type="ECO:0000313" key="8">
    <source>
        <dbReference type="Proteomes" id="UP000245207"/>
    </source>
</evidence>
<keyword evidence="2" id="KW-0479">Metal-binding</keyword>
<proteinExistence type="inferred from homology"/>
<dbReference type="Pfam" id="PF04570">
    <property type="entry name" value="zf-FLZ"/>
    <property type="match status" value="2"/>
</dbReference>
<feature type="compositionally biased region" description="Basic and acidic residues" evidence="5">
    <location>
        <begin position="126"/>
        <end position="135"/>
    </location>
</feature>
<dbReference type="Proteomes" id="UP000245207">
    <property type="component" value="Unassembled WGS sequence"/>
</dbReference>
<feature type="compositionally biased region" description="Basic residues" evidence="5">
    <location>
        <begin position="136"/>
        <end position="146"/>
    </location>
</feature>
<dbReference type="AlphaFoldDB" id="A0A2U1MHJ7"/>
<evidence type="ECO:0000256" key="3">
    <source>
        <dbReference type="ARBA" id="ARBA00022771"/>
    </source>
</evidence>
<keyword evidence="3" id="KW-0862">Zinc</keyword>
<evidence type="ECO:0000256" key="2">
    <source>
        <dbReference type="ARBA" id="ARBA00022723"/>
    </source>
</evidence>
<keyword evidence="3" id="KW-0863">Zinc-finger</keyword>
<comment type="similarity">
    <text evidence="1">Belongs to the FLZ family.</text>
</comment>
<name>A0A2U1MHJ7_ARTAN</name>